<dbReference type="RefSeq" id="WP_046234957.1">
    <property type="nucleotide sequence ID" value="NZ_LJQC01000125.1"/>
</dbReference>
<accession>A0A0P9NVH9</accession>
<dbReference type="GO" id="GO:0009404">
    <property type="term" value="P:toxin metabolic process"/>
    <property type="evidence" value="ECO:0007669"/>
    <property type="project" value="UniProtKB-UniRule"/>
</dbReference>
<sequence>MRFESLDITAPGLINEPWNEAAVLGSVTWLWMHSSAHRDAPLHTLPTLLLPALKHRQFVLGSENGKPVCYLSWLNLDEAAEQRYLQQSPLALSEADWNCGERTWLNDWVAPFGHTAALSRVLHRRLFANKCGRALYHRGEERGLRIKTFQGIGVIPEQAKAWFAAHPVATAMAFKTSPL</sequence>
<keyword evidence="2" id="KW-0963">Cytoplasm</keyword>
<reference evidence="3 4" key="1">
    <citation type="submission" date="2015-09" db="EMBL/GenBank/DDBJ databases">
        <title>Genome announcement of multiple Pseudomonas syringae strains.</title>
        <authorList>
            <person name="Thakur S."/>
            <person name="Wang P.W."/>
            <person name="Gong Y."/>
            <person name="Weir B.S."/>
            <person name="Guttman D.S."/>
        </authorList>
    </citation>
    <scope>NUCLEOTIDE SEQUENCE [LARGE SCALE GENOMIC DNA]</scope>
    <source>
        <strain evidence="3 4">ICMP17001</strain>
    </source>
</reference>
<evidence type="ECO:0000256" key="2">
    <source>
        <dbReference type="RuleBase" id="RU368102"/>
    </source>
</evidence>
<comment type="subcellular location">
    <subcellularLocation>
        <location evidence="2">Cytoplasm</location>
    </subcellularLocation>
</comment>
<evidence type="ECO:0000256" key="1">
    <source>
        <dbReference type="ARBA" id="ARBA00005686"/>
    </source>
</evidence>
<dbReference type="GO" id="GO:0031640">
    <property type="term" value="P:killing of cells of another organism"/>
    <property type="evidence" value="ECO:0007669"/>
    <property type="project" value="UniProtKB-KW"/>
</dbReference>
<dbReference type="InterPro" id="IPR003996">
    <property type="entry name" value="RTX_toxin-activating_protC_bac"/>
</dbReference>
<organism evidence="3 4">
    <name type="scientific">Pseudomonas syringae pv. coryli</name>
    <dbReference type="NCBI Taxonomy" id="317659"/>
    <lineage>
        <taxon>Bacteria</taxon>
        <taxon>Pseudomonadati</taxon>
        <taxon>Pseudomonadota</taxon>
        <taxon>Gammaproteobacteria</taxon>
        <taxon>Pseudomonadales</taxon>
        <taxon>Pseudomonadaceae</taxon>
        <taxon>Pseudomonas</taxon>
    </lineage>
</organism>
<evidence type="ECO:0000313" key="3">
    <source>
        <dbReference type="EMBL" id="KPX09192.1"/>
    </source>
</evidence>
<keyword evidence="2" id="KW-0204">Cytolysis</keyword>
<comment type="caution">
    <text evidence="3">The sequence shown here is derived from an EMBL/GenBank/DDBJ whole genome shotgun (WGS) entry which is preliminary data.</text>
</comment>
<dbReference type="PATRIC" id="fig|317659.3.peg.1041"/>
<dbReference type="GO" id="GO:0005737">
    <property type="term" value="C:cytoplasm"/>
    <property type="evidence" value="ECO:0007669"/>
    <property type="project" value="UniProtKB-SubCell"/>
</dbReference>
<name>A0A0P9NVH9_9PSED</name>
<keyword evidence="2" id="KW-0808">Transferase</keyword>
<dbReference type="EC" id="2.3.1.-" evidence="2"/>
<evidence type="ECO:0000313" key="4">
    <source>
        <dbReference type="Proteomes" id="UP000051335"/>
    </source>
</evidence>
<keyword evidence="4" id="KW-1185">Reference proteome</keyword>
<keyword evidence="2" id="KW-0012">Acyltransferase</keyword>
<comment type="similarity">
    <text evidence="1 2">Belongs to the RTX toxin acyltransferase family.</text>
</comment>
<dbReference type="EMBL" id="LJQC01000125">
    <property type="protein sequence ID" value="KPX09192.1"/>
    <property type="molecule type" value="Genomic_DNA"/>
</dbReference>
<proteinExistence type="inferred from homology"/>
<dbReference type="GO" id="GO:0016746">
    <property type="term" value="F:acyltransferase activity"/>
    <property type="evidence" value="ECO:0007669"/>
    <property type="project" value="UniProtKB-UniRule"/>
</dbReference>
<dbReference type="Pfam" id="PF02794">
    <property type="entry name" value="HlyC"/>
    <property type="match status" value="1"/>
</dbReference>
<gene>
    <name evidence="3" type="ORF">ALO75_00559</name>
</gene>
<dbReference type="PRINTS" id="PR01489">
    <property type="entry name" value="RTXTOXINC"/>
</dbReference>
<dbReference type="Proteomes" id="UP000051335">
    <property type="component" value="Unassembled WGS sequence"/>
</dbReference>
<dbReference type="AlphaFoldDB" id="A0A0P9NVH9"/>
<comment type="function">
    <text evidence="2">Involved in fatty acylation of protoxin at internal lysine residues, thereby converting it to the active toxin.</text>
</comment>
<protein>
    <recommendedName>
        <fullName evidence="2">RTX toxin-activating lysine-acyltransferase</fullName>
        <ecNumber evidence="2">2.3.1.-</ecNumber>
    </recommendedName>
</protein>